<organism evidence="3 4">
    <name type="scientific">Sporosarcina aquimarina</name>
    <dbReference type="NCBI Taxonomy" id="114975"/>
    <lineage>
        <taxon>Bacteria</taxon>
        <taxon>Bacillati</taxon>
        <taxon>Bacillota</taxon>
        <taxon>Bacilli</taxon>
        <taxon>Bacillales</taxon>
        <taxon>Caryophanaceae</taxon>
        <taxon>Sporosarcina</taxon>
    </lineage>
</organism>
<proteinExistence type="predicted"/>
<name>A0ABU4G5L6_9BACL</name>
<evidence type="ECO:0000259" key="2">
    <source>
        <dbReference type="PROSITE" id="PS50943"/>
    </source>
</evidence>
<sequence>MDYEKVGHVILTLRKEKGWTQKELADRLHLSDRTVSKWERGAGCPDVSLLTELSALLGANIEEILDGDLNANDFVGGNMKKSNYFVCDACGNIAFNTGNASVSCCGRKLAPLEAKKASDDHLLNTELIDGELYVSSDHIMSKDHYISFLAFATGDQVLVIKQFPEWALQARIANRKHGMLLSYCTEHGLFYQHV</sequence>
<evidence type="ECO:0000313" key="3">
    <source>
        <dbReference type="EMBL" id="MDW0110932.1"/>
    </source>
</evidence>
<dbReference type="CDD" id="cd00093">
    <property type="entry name" value="HTH_XRE"/>
    <property type="match status" value="1"/>
</dbReference>
<keyword evidence="1" id="KW-0238">DNA-binding</keyword>
<dbReference type="Proteomes" id="UP001280629">
    <property type="component" value="Unassembled WGS sequence"/>
</dbReference>
<dbReference type="InterPro" id="IPR036073">
    <property type="entry name" value="Desulfoferrodoxin_Fe-bd_dom_sf"/>
</dbReference>
<feature type="domain" description="HTH cro/C1-type" evidence="2">
    <location>
        <begin position="10"/>
        <end position="64"/>
    </location>
</feature>
<protein>
    <submittedName>
        <fullName evidence="3">Helix-turn-helix domain-containing protein</fullName>
    </submittedName>
</protein>
<keyword evidence="4" id="KW-1185">Reference proteome</keyword>
<dbReference type="RefSeq" id="WP_317936509.1">
    <property type="nucleotide sequence ID" value="NZ_JAUBDH010000008.1"/>
</dbReference>
<evidence type="ECO:0000313" key="4">
    <source>
        <dbReference type="Proteomes" id="UP001280629"/>
    </source>
</evidence>
<dbReference type="PROSITE" id="PS50943">
    <property type="entry name" value="HTH_CROC1"/>
    <property type="match status" value="1"/>
</dbReference>
<dbReference type="Pfam" id="PF01381">
    <property type="entry name" value="HTH_3"/>
    <property type="match status" value="1"/>
</dbReference>
<comment type="caution">
    <text evidence="3">The sequence shown here is derived from an EMBL/GenBank/DDBJ whole genome shotgun (WGS) entry which is preliminary data.</text>
</comment>
<dbReference type="PANTHER" id="PTHR46558:SF4">
    <property type="entry name" value="DNA-BIDING PHAGE PROTEIN"/>
    <property type="match status" value="1"/>
</dbReference>
<dbReference type="PANTHER" id="PTHR46558">
    <property type="entry name" value="TRACRIPTIONAL REGULATORY PROTEIN-RELATED-RELATED"/>
    <property type="match status" value="1"/>
</dbReference>
<dbReference type="InterPro" id="IPR010982">
    <property type="entry name" value="Lambda_DNA-bd_dom_sf"/>
</dbReference>
<dbReference type="EMBL" id="JAUBDH010000008">
    <property type="protein sequence ID" value="MDW0110932.1"/>
    <property type="molecule type" value="Genomic_DNA"/>
</dbReference>
<gene>
    <name evidence="3" type="ORF">QT716_12880</name>
</gene>
<dbReference type="Gene3D" id="2.60.40.730">
    <property type="entry name" value="SOR catalytic domain"/>
    <property type="match status" value="1"/>
</dbReference>
<dbReference type="SUPFAM" id="SSF47413">
    <property type="entry name" value="lambda repressor-like DNA-binding domains"/>
    <property type="match status" value="1"/>
</dbReference>
<dbReference type="InterPro" id="IPR001387">
    <property type="entry name" value="Cro/C1-type_HTH"/>
</dbReference>
<dbReference type="SUPFAM" id="SSF49367">
    <property type="entry name" value="Superoxide reductase-like"/>
    <property type="match status" value="1"/>
</dbReference>
<dbReference type="SMART" id="SM00530">
    <property type="entry name" value="HTH_XRE"/>
    <property type="match status" value="1"/>
</dbReference>
<evidence type="ECO:0000256" key="1">
    <source>
        <dbReference type="ARBA" id="ARBA00023125"/>
    </source>
</evidence>
<dbReference type="Gene3D" id="1.10.260.40">
    <property type="entry name" value="lambda repressor-like DNA-binding domains"/>
    <property type="match status" value="1"/>
</dbReference>
<accession>A0ABU4G5L6</accession>
<reference evidence="3 4" key="1">
    <citation type="submission" date="2023-06" db="EMBL/GenBank/DDBJ databases">
        <title>Sporosarcina sp. nov., isolated from Korean traditional fermented seafood 'Jeotgal'.</title>
        <authorList>
            <person name="Yang A.-I."/>
            <person name="Shin N.-R."/>
        </authorList>
    </citation>
    <scope>NUCLEOTIDE SEQUENCE [LARGE SCALE GENOMIC DNA]</scope>
    <source>
        <strain evidence="3 4">KCTC3840</strain>
    </source>
</reference>